<proteinExistence type="predicted"/>
<evidence type="ECO:0000256" key="1">
    <source>
        <dbReference type="SAM" id="MobiDB-lite"/>
    </source>
</evidence>
<evidence type="ECO:0000313" key="3">
    <source>
        <dbReference type="EMBL" id="MCS5711530.1"/>
    </source>
</evidence>
<dbReference type="RefSeq" id="WP_075065981.1">
    <property type="nucleotide sequence ID" value="NZ_LKAJ02000001.1"/>
</dbReference>
<reference evidence="2" key="1">
    <citation type="submission" date="2015-09" db="EMBL/GenBank/DDBJ databases">
        <title>Draft Genome Sequences of Two Novel Amoeba-resistant Intranuclear Bacteria, Candidatus Berkiella cookevillensis and Candidatus Berkiella aquae.</title>
        <authorList>
            <person name="Mehari Y.T."/>
            <person name="Arivett B.A."/>
            <person name="Farone A.L."/>
            <person name="Gunderson J.H."/>
            <person name="Farone M.B."/>
        </authorList>
    </citation>
    <scope>NUCLEOTIDE SEQUENCE [LARGE SCALE GENOMIC DNA]</scope>
    <source>
        <strain evidence="2">HT99</strain>
    </source>
</reference>
<keyword evidence="4" id="KW-1185">Reference proteome</keyword>
<dbReference type="EMBL" id="LKAJ02000001">
    <property type="protein sequence ID" value="MCS5711530.1"/>
    <property type="molecule type" value="Genomic_DNA"/>
</dbReference>
<comment type="caution">
    <text evidence="2">The sequence shown here is derived from an EMBL/GenBank/DDBJ whole genome shotgun (WGS) entry which is preliminary data.</text>
</comment>
<gene>
    <name evidence="3" type="ORF">HT99x_008785</name>
    <name evidence="2" type="ORF">HT99x_01354</name>
</gene>
<evidence type="ECO:0000313" key="4">
    <source>
        <dbReference type="Proteomes" id="UP000051497"/>
    </source>
</evidence>
<reference evidence="3" key="2">
    <citation type="journal article" date="2016" name="Genome Announc.">
        <title>Draft Genome Sequences of Two Novel Amoeba-Resistant Intranuclear Bacteria, 'Candidatus Berkiella cookevillensis' and 'Candidatus Berkiella aquae'.</title>
        <authorList>
            <person name="Mehari Y.T."/>
            <person name="Arivett B.A."/>
            <person name="Farone A.L."/>
            <person name="Gunderson J.H."/>
            <person name="Farone M.B."/>
        </authorList>
    </citation>
    <scope>NUCLEOTIDE SEQUENCE</scope>
    <source>
        <strain evidence="3">HT99</strain>
    </source>
</reference>
<sequence>MLYSGASRLREDLTDLSVLRRTESADYQEGLMKTEDMTAYIGTLKKNAGSKKHLTEEQTIAFYVRKPASVGRVLDPERRGDTWSYEKNKAFMLGAIEAGKTFILVTPKGIYDKSYITQTVDELLWLKDNGYTFTERDDGSMICKPPAQTQDPIMRNYLNGKGIYSELSMNDKKDAILGFKPQVYTPRFSSTPTQRTSIADSSNNWRSTSAADTSVNWRSQPSKTDTVASNNCGQQAMDVEDGWKVVPKRGSKKPTQTF</sequence>
<name>A0A0Q9YY48_9GAMM</name>
<dbReference type="EMBL" id="LKAJ01000004">
    <property type="protein sequence ID" value="KRG21601.1"/>
    <property type="molecule type" value="Genomic_DNA"/>
</dbReference>
<evidence type="ECO:0000313" key="2">
    <source>
        <dbReference type="EMBL" id="KRG21601.1"/>
    </source>
</evidence>
<reference evidence="3" key="3">
    <citation type="submission" date="2021-06" db="EMBL/GenBank/DDBJ databases">
        <title>Genomic Description and Analysis of Intracellular Bacteria, Candidatus Berkiella cookevillensis and Candidatus Berkiella aquae.</title>
        <authorList>
            <person name="Kidane D.T."/>
            <person name="Mehari Y.T."/>
            <person name="Rice F.C."/>
            <person name="Arivett B.A."/>
            <person name="Farone A.L."/>
            <person name="Berk S.G."/>
            <person name="Farone M.B."/>
        </authorList>
    </citation>
    <scope>NUCLEOTIDE SEQUENCE</scope>
    <source>
        <strain evidence="3">HT99</strain>
    </source>
</reference>
<feature type="region of interest" description="Disordered" evidence="1">
    <location>
        <begin position="188"/>
        <end position="240"/>
    </location>
</feature>
<accession>A0A0Q9YY48</accession>
<dbReference type="Proteomes" id="UP000051497">
    <property type="component" value="Unassembled WGS sequence"/>
</dbReference>
<dbReference type="AlphaFoldDB" id="A0A0Q9YY48"/>
<feature type="compositionally biased region" description="Polar residues" evidence="1">
    <location>
        <begin position="188"/>
        <end position="234"/>
    </location>
</feature>
<organism evidence="2">
    <name type="scientific">Candidatus Berkiella aquae</name>
    <dbReference type="NCBI Taxonomy" id="295108"/>
    <lineage>
        <taxon>Bacteria</taxon>
        <taxon>Pseudomonadati</taxon>
        <taxon>Pseudomonadota</taxon>
        <taxon>Gammaproteobacteria</taxon>
        <taxon>Candidatus Berkiellales</taxon>
        <taxon>Candidatus Berkiellaceae</taxon>
        <taxon>Candidatus Berkiella</taxon>
    </lineage>
</organism>
<protein>
    <submittedName>
        <fullName evidence="2">Uncharacterized protein</fullName>
    </submittedName>
</protein>